<dbReference type="HAMAP" id="MF_03050">
    <property type="entry name" value="MOCOS"/>
    <property type="match status" value="1"/>
</dbReference>
<keyword evidence="2 4" id="KW-0663">Pyridoxal phosphate</keyword>
<dbReference type="SUPFAM" id="SSF141673">
    <property type="entry name" value="MOSC N-terminal domain-like"/>
    <property type="match status" value="1"/>
</dbReference>
<evidence type="ECO:0000256" key="5">
    <source>
        <dbReference type="SAM" id="MobiDB-lite"/>
    </source>
</evidence>
<dbReference type="InterPro" id="IPR005303">
    <property type="entry name" value="MOCOS_middle"/>
</dbReference>
<dbReference type="Gene3D" id="3.90.1150.10">
    <property type="entry name" value="Aspartate Aminotransferase, domain 1"/>
    <property type="match status" value="1"/>
</dbReference>
<evidence type="ECO:0000259" key="6">
    <source>
        <dbReference type="PROSITE" id="PS51340"/>
    </source>
</evidence>
<dbReference type="GO" id="GO:0030151">
    <property type="term" value="F:molybdenum ion binding"/>
    <property type="evidence" value="ECO:0007669"/>
    <property type="project" value="UniProtKB-UniRule"/>
</dbReference>
<organism evidence="7 8">
    <name type="scientific">Pomacea canaliculata</name>
    <name type="common">Golden apple snail</name>
    <dbReference type="NCBI Taxonomy" id="400727"/>
    <lineage>
        <taxon>Eukaryota</taxon>
        <taxon>Metazoa</taxon>
        <taxon>Spiralia</taxon>
        <taxon>Lophotrochozoa</taxon>
        <taxon>Mollusca</taxon>
        <taxon>Gastropoda</taxon>
        <taxon>Caenogastropoda</taxon>
        <taxon>Architaenioglossa</taxon>
        <taxon>Ampullarioidea</taxon>
        <taxon>Ampullariidae</taxon>
        <taxon>Pomacea</taxon>
    </lineage>
</organism>
<dbReference type="InterPro" id="IPR015422">
    <property type="entry name" value="PyrdxlP-dep_Trfase_small"/>
</dbReference>
<sequence>MTKGLTYVDHAGATLYAKSQMTAVHEDLVSHLYGNPHSSSASSRFCTDAIDQTRFRILRFFNTDPDTYSVVFTSGCTGALKLVAETFNFSRPRQALAGRRHSRGKPGRCEPPSGTSRYRSDYCQGYFCYLQDNHTSVQGMRELAAAGRCRGILCLTEAEVQQGLADESLVWGSLEAPSAGGSSLFVFPGQSNYSGRKYPLEWVGWAQKGDLAFQRSLVAEKWFVVLDAACLVSTSPLDLSLVRPDFVTLSFYKMFGFPTGLGALLVRNSSAWVLEKKYFGGGTVAASSARERFCVLRAGVCDRRHVALSGHHRLNHGFRALDSLGGGMEAISAHTFTIAHFFATNLSRLHHSNGTAIAEIYSADGFQDRSKQGAIVNFNLRRANGDYIGFAEVDKLAQLHDIHLRTGCFCNIGACQMFLNITSETIQDNLKAGHVCGDDVDLVNGRPTGSVRVSFGYMSSLTDAIRCLNFMVDCFLDTIVSRPLPEHSADMACSEKVRRLTDIFLYPIKSCGAFRVSEWQTGPRGLLYDRTWMVVSDNGIALGQKREPRLCLLAPVIHLDSGKLELSFPGTESCYIGLDTYETDEVNNTSICTNKICNDKVNTVDCGEAVAQWLCETLERPGLRLLRQLHDDSRHSKRKDVAAGDTAPDAATSPGLSLANEAQFLLISRESVRSLQKKLVEQQDDDLREVKGQKSGAQAFSEQNLVQRFRANLVIDGGLPFDEESWTSVSCGDVALVVYFGVYLRSAESDVEQVLRVGSEVFVA</sequence>
<reference evidence="7 8" key="1">
    <citation type="submission" date="2018-04" db="EMBL/GenBank/DDBJ databases">
        <title>The genome of golden apple snail Pomacea canaliculata provides insight into stress tolerance and invasive adaptation.</title>
        <authorList>
            <person name="Liu C."/>
            <person name="Liu B."/>
            <person name="Ren Y."/>
            <person name="Zhang Y."/>
            <person name="Wang H."/>
            <person name="Li S."/>
            <person name="Jiang F."/>
            <person name="Yin L."/>
            <person name="Zhang G."/>
            <person name="Qian W."/>
            <person name="Fan W."/>
        </authorList>
    </citation>
    <scope>NUCLEOTIDE SEQUENCE [LARGE SCALE GENOMIC DNA]</scope>
    <source>
        <strain evidence="7">SZHN2017</strain>
        <tissue evidence="7">Muscle</tissue>
    </source>
</reference>
<dbReference type="Pfam" id="PF00266">
    <property type="entry name" value="Aminotran_5"/>
    <property type="match status" value="2"/>
</dbReference>
<comment type="cofactor">
    <cofactor evidence="4">
        <name>pyridoxal 5'-phosphate</name>
        <dbReference type="ChEBI" id="CHEBI:597326"/>
    </cofactor>
</comment>
<dbReference type="InterPro" id="IPR015424">
    <property type="entry name" value="PyrdxlP-dep_Trfase"/>
</dbReference>
<dbReference type="InterPro" id="IPR015421">
    <property type="entry name" value="PyrdxlP-dep_Trfase_major"/>
</dbReference>
<feature type="region of interest" description="Disordered" evidence="5">
    <location>
        <begin position="95"/>
        <end position="115"/>
    </location>
</feature>
<comment type="function">
    <text evidence="4">Sulfurates the molybdenum cofactor. Sulfation of molybdenum is essential for xanthine dehydrogenase (XDH) and aldehyde oxidase (ADO) enzymes in which molybdenum cofactor is liganded by 1 oxygen and 1 sulfur atom in active form.</text>
</comment>
<dbReference type="EMBL" id="PZQS01000002">
    <property type="protein sequence ID" value="PVD35835.1"/>
    <property type="molecule type" value="Genomic_DNA"/>
</dbReference>
<evidence type="ECO:0000313" key="7">
    <source>
        <dbReference type="EMBL" id="PVD35835.1"/>
    </source>
</evidence>
<proteinExistence type="inferred from homology"/>
<comment type="similarity">
    <text evidence="4">Belongs to the class-V pyridoxal-phosphate-dependent aminotransferase family. MOCOS subfamily.</text>
</comment>
<dbReference type="PROSITE" id="PS51340">
    <property type="entry name" value="MOSC"/>
    <property type="match status" value="1"/>
</dbReference>
<dbReference type="GO" id="GO:0030170">
    <property type="term" value="F:pyridoxal phosphate binding"/>
    <property type="evidence" value="ECO:0007669"/>
    <property type="project" value="UniProtKB-UniRule"/>
</dbReference>
<evidence type="ECO:0000256" key="1">
    <source>
        <dbReference type="ARBA" id="ARBA00022679"/>
    </source>
</evidence>
<feature type="domain" description="MOSC" evidence="6">
    <location>
        <begin position="623"/>
        <end position="764"/>
    </location>
</feature>
<dbReference type="InterPro" id="IPR028886">
    <property type="entry name" value="MoCo_sulfurase"/>
</dbReference>
<dbReference type="PANTHER" id="PTHR14237">
    <property type="entry name" value="MOLYBDOPTERIN COFACTOR SULFURASE MOSC"/>
    <property type="match status" value="1"/>
</dbReference>
<keyword evidence="8" id="KW-1185">Reference proteome</keyword>
<dbReference type="PANTHER" id="PTHR14237:SF80">
    <property type="entry name" value="MOLYBDENUM COFACTOR SULFURASE"/>
    <property type="match status" value="1"/>
</dbReference>
<dbReference type="Proteomes" id="UP000245119">
    <property type="component" value="Linkage Group LG2"/>
</dbReference>
<gene>
    <name evidence="7" type="ORF">C0Q70_02804</name>
</gene>
<dbReference type="Gene3D" id="3.40.640.10">
    <property type="entry name" value="Type I PLP-dependent aspartate aminotransferase-like (Major domain)"/>
    <property type="match status" value="1"/>
</dbReference>
<keyword evidence="3 4" id="KW-0501">Molybdenum cofactor biosynthesis</keyword>
<protein>
    <recommendedName>
        <fullName evidence="4">Molybdenum cofactor sulfurase</fullName>
        <shortName evidence="4">MCS</shortName>
        <shortName evidence="4">MOS</shortName>
        <shortName evidence="4">MoCo sulfurase</shortName>
        <ecNumber evidence="4">2.8.1.9</ecNumber>
    </recommendedName>
    <alternativeName>
        <fullName evidence="4">Molybdenum cofactor sulfurtransferase</fullName>
    </alternativeName>
</protein>
<dbReference type="OrthoDB" id="420046at2759"/>
<feature type="modified residue" description="N6-(pyridoxal phosphate)lysine" evidence="4">
    <location>
        <position position="253"/>
    </location>
</feature>
<dbReference type="GO" id="GO:0016829">
    <property type="term" value="F:lyase activity"/>
    <property type="evidence" value="ECO:0007669"/>
    <property type="project" value="UniProtKB-UniRule"/>
</dbReference>
<dbReference type="InterPro" id="IPR005302">
    <property type="entry name" value="MoCF_Sase_C"/>
</dbReference>
<evidence type="ECO:0000256" key="4">
    <source>
        <dbReference type="HAMAP-Rule" id="MF_03050"/>
    </source>
</evidence>
<dbReference type="AlphaFoldDB" id="A0A2T7PQZ3"/>
<comment type="caution">
    <text evidence="7">The sequence shown here is derived from an EMBL/GenBank/DDBJ whole genome shotgun (WGS) entry which is preliminary data.</text>
</comment>
<dbReference type="STRING" id="400727.A0A2T7PQZ3"/>
<dbReference type="GO" id="GO:0006777">
    <property type="term" value="P:Mo-molybdopterin cofactor biosynthetic process"/>
    <property type="evidence" value="ECO:0007669"/>
    <property type="project" value="UniProtKB-UniRule"/>
</dbReference>
<evidence type="ECO:0000256" key="2">
    <source>
        <dbReference type="ARBA" id="ARBA00022898"/>
    </source>
</evidence>
<dbReference type="SUPFAM" id="SSF53383">
    <property type="entry name" value="PLP-dependent transferases"/>
    <property type="match status" value="1"/>
</dbReference>
<evidence type="ECO:0000256" key="3">
    <source>
        <dbReference type="ARBA" id="ARBA00023150"/>
    </source>
</evidence>
<feature type="active site" evidence="4">
    <location>
        <position position="410"/>
    </location>
</feature>
<comment type="catalytic activity">
    <reaction evidence="4">
        <text>Mo-molybdopterin + L-cysteine + AH2 = thio-Mo-molybdopterin + L-alanine + A + H2O</text>
        <dbReference type="Rhea" id="RHEA:42636"/>
        <dbReference type="ChEBI" id="CHEBI:13193"/>
        <dbReference type="ChEBI" id="CHEBI:15377"/>
        <dbReference type="ChEBI" id="CHEBI:17499"/>
        <dbReference type="ChEBI" id="CHEBI:35235"/>
        <dbReference type="ChEBI" id="CHEBI:57972"/>
        <dbReference type="ChEBI" id="CHEBI:71302"/>
        <dbReference type="ChEBI" id="CHEBI:82685"/>
        <dbReference type="EC" id="2.8.1.9"/>
    </reaction>
</comment>
<evidence type="ECO:0000313" key="8">
    <source>
        <dbReference type="Proteomes" id="UP000245119"/>
    </source>
</evidence>
<dbReference type="EC" id="2.8.1.9" evidence="4"/>
<dbReference type="InterPro" id="IPR000192">
    <property type="entry name" value="Aminotrans_V_dom"/>
</dbReference>
<keyword evidence="1 4" id="KW-0808">Transferase</keyword>
<dbReference type="Pfam" id="PF03476">
    <property type="entry name" value="MOSC_N"/>
    <property type="match status" value="1"/>
</dbReference>
<dbReference type="GO" id="GO:0008265">
    <property type="term" value="F:molybdenum cofactor sulfurtransferase activity"/>
    <property type="evidence" value="ECO:0007669"/>
    <property type="project" value="UniProtKB-UniRule"/>
</dbReference>
<name>A0A2T7PQZ3_POMCA</name>
<accession>A0A2T7PQZ3</accession>